<evidence type="ECO:0000256" key="1">
    <source>
        <dbReference type="ARBA" id="ARBA00004173"/>
    </source>
</evidence>
<dbReference type="PANTHER" id="PTHR12810">
    <property type="entry name" value="MITOCHONDRIAL 28S RIBOSOMAL PROTEIN S29"/>
    <property type="match status" value="1"/>
</dbReference>
<name>D3PIZ3_LEPSM</name>
<proteinExistence type="evidence at transcript level"/>
<dbReference type="InterPro" id="IPR008092">
    <property type="entry name" value="Ribosomal_mS29_met"/>
</dbReference>
<keyword evidence="5" id="KW-0496">Mitochondrion</keyword>
<dbReference type="EMBL" id="BT121599">
    <property type="protein sequence ID" value="ADD38529.1"/>
    <property type="molecule type" value="mRNA"/>
</dbReference>
<dbReference type="GO" id="GO:0003735">
    <property type="term" value="F:structural constituent of ribosome"/>
    <property type="evidence" value="ECO:0007669"/>
    <property type="project" value="TreeGrafter"/>
</dbReference>
<evidence type="ECO:0000256" key="2">
    <source>
        <dbReference type="ARBA" id="ARBA00009863"/>
    </source>
</evidence>
<sequence length="396" mass="45292">MSHLVRRYFLNLPRLHNRTHSSSYSQSPESNPTNHVSSHKGKLYKIPQEVVSGVNPTSELKDYNKTFGETHLLIRSPALEVFHYLRADIPKKLGIVLYGPRGSGKSSTLSHVGHYSIADPKLISLNFGSFKSWLVDFSGEMAQSNHKSGRIDHITKSLEVLQEFKLRNESKISELTTHREYIWSARETTPVDAPLIEVLLQGLERPKFSADVLNVLMNELRLSSTENKCKIIVLGDGINAIFNKLTACHREKLTQERIHANLNREFLCVPDELSVIFNLKRLLRAKSNNVTIVTSVDSHDVVRERRVERHRPTRKRPNTDSHLPFTLLGEEGWKTMGPFIPVEVEFYSEEELNIMIDFKLEKDYIRSVAGTSVGRAEINFLTGKSPLDFANYCHYW</sequence>
<keyword evidence="3" id="KW-0809">Transit peptide</keyword>
<dbReference type="SUPFAM" id="SSF52540">
    <property type="entry name" value="P-loop containing nucleoside triphosphate hydrolases"/>
    <property type="match status" value="2"/>
</dbReference>
<reference evidence="9" key="1">
    <citation type="submission" date="2010-03" db="EMBL/GenBank/DDBJ databases">
        <title>Atlantic Lepeophtheirus salmonis ESTs and full-length cDNAs.</title>
        <authorList>
            <person name="Yasuike M."/>
            <person name="von Schalburg K."/>
            <person name="Cooper G."/>
            <person name="Leong J."/>
            <person name="Nilsen F."/>
            <person name="Jones S.R.M."/>
            <person name="Koop B.F."/>
        </authorList>
    </citation>
    <scope>NUCLEOTIDE SEQUENCE</scope>
    <source>
        <strain evidence="9">Atlantic form</strain>
        <tissue evidence="9">Mixed tissue</tissue>
    </source>
</reference>
<dbReference type="Pfam" id="PF10236">
    <property type="entry name" value="DAP3"/>
    <property type="match status" value="1"/>
</dbReference>
<accession>D3PIZ3</accession>
<dbReference type="GO" id="GO:0005763">
    <property type="term" value="C:mitochondrial small ribosomal subunit"/>
    <property type="evidence" value="ECO:0007669"/>
    <property type="project" value="TreeGrafter"/>
</dbReference>
<keyword evidence="4 9" id="KW-0689">Ribosomal protein</keyword>
<dbReference type="InterPro" id="IPR019368">
    <property type="entry name" value="Ribosomal_mS29"/>
</dbReference>
<dbReference type="OrthoDB" id="274828at2759"/>
<organism evidence="9">
    <name type="scientific">Lepeophtheirus salmonis</name>
    <name type="common">Salmon louse</name>
    <name type="synonym">Caligus salmonis</name>
    <dbReference type="NCBI Taxonomy" id="72036"/>
    <lineage>
        <taxon>Eukaryota</taxon>
        <taxon>Metazoa</taxon>
        <taxon>Ecdysozoa</taxon>
        <taxon>Arthropoda</taxon>
        <taxon>Crustacea</taxon>
        <taxon>Multicrustacea</taxon>
        <taxon>Hexanauplia</taxon>
        <taxon>Copepoda</taxon>
        <taxon>Siphonostomatoida</taxon>
        <taxon>Caligidae</taxon>
        <taxon>Lepeophtheirus</taxon>
    </lineage>
</organism>
<feature type="compositionally biased region" description="Low complexity" evidence="8">
    <location>
        <begin position="21"/>
        <end position="30"/>
    </location>
</feature>
<feature type="region of interest" description="Disordered" evidence="8">
    <location>
        <begin position="19"/>
        <end position="41"/>
    </location>
</feature>
<dbReference type="PANTHER" id="PTHR12810:SF0">
    <property type="entry name" value="SMALL RIBOSOMAL SUBUNIT PROTEIN MS29"/>
    <property type="match status" value="1"/>
</dbReference>
<keyword evidence="6" id="KW-0687">Ribonucleoprotein</keyword>
<comment type="similarity">
    <text evidence="2">Belongs to the mitochondrion-specific ribosomal protein mS29 family.</text>
</comment>
<evidence type="ECO:0000256" key="6">
    <source>
        <dbReference type="ARBA" id="ARBA00023274"/>
    </source>
</evidence>
<evidence type="ECO:0000256" key="7">
    <source>
        <dbReference type="ARBA" id="ARBA00035140"/>
    </source>
</evidence>
<evidence type="ECO:0000256" key="5">
    <source>
        <dbReference type="ARBA" id="ARBA00023128"/>
    </source>
</evidence>
<protein>
    <recommendedName>
        <fullName evidence="7">Small ribosomal subunit protein mS29</fullName>
    </recommendedName>
</protein>
<evidence type="ECO:0000256" key="8">
    <source>
        <dbReference type="SAM" id="MobiDB-lite"/>
    </source>
</evidence>
<dbReference type="GO" id="GO:0006915">
    <property type="term" value="P:apoptotic process"/>
    <property type="evidence" value="ECO:0007669"/>
    <property type="project" value="InterPro"/>
</dbReference>
<gene>
    <name evidence="9" type="primary">RT29</name>
</gene>
<dbReference type="InterPro" id="IPR027417">
    <property type="entry name" value="P-loop_NTPase"/>
</dbReference>
<evidence type="ECO:0000256" key="3">
    <source>
        <dbReference type="ARBA" id="ARBA00022946"/>
    </source>
</evidence>
<evidence type="ECO:0000256" key="4">
    <source>
        <dbReference type="ARBA" id="ARBA00022980"/>
    </source>
</evidence>
<dbReference type="AlphaFoldDB" id="D3PIZ3"/>
<evidence type="ECO:0000313" key="9">
    <source>
        <dbReference type="EMBL" id="ADD38529.1"/>
    </source>
</evidence>
<dbReference type="PRINTS" id="PR01716">
    <property type="entry name" value="DEATHASSOCP3"/>
</dbReference>
<comment type="subcellular location">
    <subcellularLocation>
        <location evidence="1">Mitochondrion</location>
    </subcellularLocation>
</comment>